<evidence type="ECO:0000313" key="4">
    <source>
        <dbReference type="EMBL" id="KAD5961037.1"/>
    </source>
</evidence>
<dbReference type="OrthoDB" id="1936068at2759"/>
<feature type="coiled-coil region" evidence="1">
    <location>
        <begin position="743"/>
        <end position="777"/>
    </location>
</feature>
<evidence type="ECO:0000259" key="3">
    <source>
        <dbReference type="Pfam" id="PF26581"/>
    </source>
</evidence>
<comment type="caution">
    <text evidence="4">The sequence shown here is derived from an EMBL/GenBank/DDBJ whole genome shotgun (WGS) entry which is preliminary data.</text>
</comment>
<evidence type="ECO:0000256" key="2">
    <source>
        <dbReference type="SAM" id="MobiDB-lite"/>
    </source>
</evidence>
<keyword evidence="5" id="KW-1185">Reference proteome</keyword>
<evidence type="ECO:0000313" key="5">
    <source>
        <dbReference type="Proteomes" id="UP000326396"/>
    </source>
</evidence>
<reference evidence="4 5" key="1">
    <citation type="submission" date="2019-05" db="EMBL/GenBank/DDBJ databases">
        <title>Mikania micrantha, genome provides insights into the molecular mechanism of rapid growth.</title>
        <authorList>
            <person name="Liu B."/>
        </authorList>
    </citation>
    <scope>NUCLEOTIDE SEQUENCE [LARGE SCALE GENOMIC DNA]</scope>
    <source>
        <strain evidence="4">NLD-2019</strain>
        <tissue evidence="4">Leaf</tissue>
    </source>
</reference>
<feature type="domain" description="WIT1/2 N-terminal helical bundle" evidence="3">
    <location>
        <begin position="64"/>
        <end position="203"/>
    </location>
</feature>
<organism evidence="4 5">
    <name type="scientific">Mikania micrantha</name>
    <name type="common">bitter vine</name>
    <dbReference type="NCBI Taxonomy" id="192012"/>
    <lineage>
        <taxon>Eukaryota</taxon>
        <taxon>Viridiplantae</taxon>
        <taxon>Streptophyta</taxon>
        <taxon>Embryophyta</taxon>
        <taxon>Tracheophyta</taxon>
        <taxon>Spermatophyta</taxon>
        <taxon>Magnoliopsida</taxon>
        <taxon>eudicotyledons</taxon>
        <taxon>Gunneridae</taxon>
        <taxon>Pentapetalae</taxon>
        <taxon>asterids</taxon>
        <taxon>campanulids</taxon>
        <taxon>Asterales</taxon>
        <taxon>Asteraceae</taxon>
        <taxon>Asteroideae</taxon>
        <taxon>Heliantheae alliance</taxon>
        <taxon>Eupatorieae</taxon>
        <taxon>Mikania</taxon>
    </lineage>
</organism>
<dbReference type="Pfam" id="PF26581">
    <property type="entry name" value="WIT1_2_N"/>
    <property type="match status" value="2"/>
</dbReference>
<dbReference type="PANTHER" id="PTHR35705">
    <property type="entry name" value="WPP DOMAIN-INTERACTING TAIL-ANCHORED PROTEIN 1"/>
    <property type="match status" value="1"/>
</dbReference>
<name>A0A5N6P5Q7_9ASTR</name>
<dbReference type="InterPro" id="IPR039976">
    <property type="entry name" value="WIT1/WIT2"/>
</dbReference>
<dbReference type="AlphaFoldDB" id="A0A5N6P5Q7"/>
<accession>A0A5N6P5Q7</accession>
<feature type="coiled-coil region" evidence="1">
    <location>
        <begin position="816"/>
        <end position="843"/>
    </location>
</feature>
<keyword evidence="1" id="KW-0175">Coiled coil</keyword>
<feature type="region of interest" description="Disordered" evidence="2">
    <location>
        <begin position="933"/>
        <end position="952"/>
    </location>
</feature>
<feature type="coiled-coil region" evidence="1">
    <location>
        <begin position="656"/>
        <end position="683"/>
    </location>
</feature>
<protein>
    <recommendedName>
        <fullName evidence="3">WIT1/2 N-terminal helical bundle domain-containing protein</fullName>
    </recommendedName>
</protein>
<feature type="region of interest" description="Disordered" evidence="2">
    <location>
        <begin position="434"/>
        <end position="460"/>
    </location>
</feature>
<dbReference type="InterPro" id="IPR058610">
    <property type="entry name" value="WIT1_2_N"/>
</dbReference>
<dbReference type="EMBL" id="SZYD01000006">
    <property type="protein sequence ID" value="KAD5961037.1"/>
    <property type="molecule type" value="Genomic_DNA"/>
</dbReference>
<evidence type="ECO:0000256" key="1">
    <source>
        <dbReference type="SAM" id="Coils"/>
    </source>
</evidence>
<feature type="coiled-coil region" evidence="1">
    <location>
        <begin position="897"/>
        <end position="924"/>
    </location>
</feature>
<sequence>MMNQLLHLYLFQALNDLLQLKMDMHFGYEPSSAAASVYSCRPESEFYKTMSRRTSSVADTFQELESVGEVVTRFELDMACVCEKLANLNLLLMHMETIEGEFEAFVSDMNPNLSDLEVKALEFDFLSGFLNSEVQVLETHISDVLTDKTNMQEFISSSKLLGDTSMEQEDMLRDSEKSLQHSMDQLLELKARAAMFEKNVSKFYGGETRTNNDSGATSNNDLPELKDKMNLHTMEHQRHILRMLEKSLEREIEFEKRVSESTQIEEALTMRLHASEQEVLLAEEEAAITLEKLYEADHSSEILMGISKELLGFENQESAEVAANMESDNAVNDLKKRIFEAERKAEDAEAKVRWLTVSSNELKTSSEKVVLLEKKLRDAKIKLKNNKSRRNSLENIEPMVVMMIEVTGVADDYYAIPSWPAKMDAGTGHNASFPPVSLHSGGSESDINKSSMSVYTSRDSESTGEMVTRIELDIECICEKLTNLNSLSMLVETKESEFEAFVSDMDPDTVIKAVEYDLLSGFLDSEMRMLETCISYLQTEKDNVREVLYSRKQLGEPVTEMEEMFLDSENSLEQSLEQVSEIKARSTNFEKNLLRFSEDNDTSELSKNNDLTEFEEKMKIKMESVEHPRHVLRLLSKSLEREIDMDKRMSDLIQVEETLTMRLKMLEQEVVYAEEESETTLEKFYEKDHTSEFLMETSKELISKIKMLHFKLNGSIQRESGLKNALLKLEERVTEEKASTKGIMERETTIKDLRKQVIEAENKVINYEGKCQELEDVCEKVVLLEKESGDLRLRLQHAEACCEASEEAKNMDLSTINDMGNVIDDLKKKVTQVERQFDSMEERCILLSESNADLMKELKFVKGKVQSLDKSLHQMEETKKASAKDINLYSKFITDLVMQMKLERERLQKQISSLKQENQILVNCLKKKTDQDPAVKVSHGDKASSNDFTTENKETLPTNFEEEKACNEAVTDSPVAARDIDARQLMTKDILLLVSLLDGLMRADGDVVDRMLFS</sequence>
<feature type="coiled-coil region" evidence="1">
    <location>
        <begin position="324"/>
        <end position="396"/>
    </location>
</feature>
<dbReference type="Proteomes" id="UP000326396">
    <property type="component" value="Linkage Group LG14"/>
</dbReference>
<feature type="compositionally biased region" description="Polar residues" evidence="2">
    <location>
        <begin position="440"/>
        <end position="457"/>
    </location>
</feature>
<proteinExistence type="predicted"/>
<gene>
    <name evidence="4" type="ORF">E3N88_12510</name>
</gene>
<dbReference type="PANTHER" id="PTHR35705:SF10">
    <property type="entry name" value="WPP DOMAIN-INTERACTING TAIL-ANCHORED PROTEIN"/>
    <property type="match status" value="1"/>
</dbReference>
<feature type="domain" description="WIT1/2 N-terminal helical bundle" evidence="3">
    <location>
        <begin position="461"/>
        <end position="596"/>
    </location>
</feature>